<dbReference type="InterPro" id="IPR029753">
    <property type="entry name" value="D-isomer_DH_CS"/>
</dbReference>
<dbReference type="GO" id="GO:0005829">
    <property type="term" value="C:cytosol"/>
    <property type="evidence" value="ECO:0007669"/>
    <property type="project" value="TreeGrafter"/>
</dbReference>
<dbReference type="InterPro" id="IPR006140">
    <property type="entry name" value="D-isomer_DH_NAD-bd"/>
</dbReference>
<keyword evidence="8" id="KW-1185">Reference proteome</keyword>
<evidence type="ECO:0000313" key="8">
    <source>
        <dbReference type="Proteomes" id="UP000236752"/>
    </source>
</evidence>
<dbReference type="SUPFAM" id="SSF52283">
    <property type="entry name" value="Formate/glycerate dehydrogenase catalytic domain-like"/>
    <property type="match status" value="1"/>
</dbReference>
<dbReference type="PANTHER" id="PTHR10996:SF178">
    <property type="entry name" value="2-HYDROXYACID DEHYDROGENASE YGL185C-RELATED"/>
    <property type="match status" value="1"/>
</dbReference>
<accession>A0A1H5SYM6</accession>
<proteinExistence type="inferred from homology"/>
<evidence type="ECO:0000256" key="3">
    <source>
        <dbReference type="ARBA" id="ARBA00023027"/>
    </source>
</evidence>
<dbReference type="GO" id="GO:0016618">
    <property type="term" value="F:hydroxypyruvate reductase [NAD(P)H] activity"/>
    <property type="evidence" value="ECO:0007669"/>
    <property type="project" value="TreeGrafter"/>
</dbReference>
<comment type="similarity">
    <text evidence="1 4">Belongs to the D-isomer specific 2-hydroxyacid dehydrogenase family.</text>
</comment>
<keyword evidence="2 4" id="KW-0560">Oxidoreductase</keyword>
<dbReference type="OrthoDB" id="7374922at2"/>
<dbReference type="CDD" id="cd12175">
    <property type="entry name" value="2-Hacid_dh_11"/>
    <property type="match status" value="1"/>
</dbReference>
<name>A0A1H5SYM6_9RHOB</name>
<protein>
    <submittedName>
        <fullName evidence="7">D-3-phosphoglycerate dehydrogenase</fullName>
    </submittedName>
</protein>
<dbReference type="RefSeq" id="WP_103908806.1">
    <property type="nucleotide sequence ID" value="NZ_FNUZ01000001.1"/>
</dbReference>
<evidence type="ECO:0000259" key="6">
    <source>
        <dbReference type="Pfam" id="PF02826"/>
    </source>
</evidence>
<feature type="domain" description="D-isomer specific 2-hydroxyacid dehydrogenase NAD-binding" evidence="6">
    <location>
        <begin position="110"/>
        <end position="283"/>
    </location>
</feature>
<dbReference type="InterPro" id="IPR036291">
    <property type="entry name" value="NAD(P)-bd_dom_sf"/>
</dbReference>
<dbReference type="EMBL" id="FNUZ01000001">
    <property type="protein sequence ID" value="SEF55564.1"/>
    <property type="molecule type" value="Genomic_DNA"/>
</dbReference>
<dbReference type="SUPFAM" id="SSF51735">
    <property type="entry name" value="NAD(P)-binding Rossmann-fold domains"/>
    <property type="match status" value="1"/>
</dbReference>
<evidence type="ECO:0000256" key="1">
    <source>
        <dbReference type="ARBA" id="ARBA00005854"/>
    </source>
</evidence>
<organism evidence="7 8">
    <name type="scientific">Thalassococcus halodurans</name>
    <dbReference type="NCBI Taxonomy" id="373675"/>
    <lineage>
        <taxon>Bacteria</taxon>
        <taxon>Pseudomonadati</taxon>
        <taxon>Pseudomonadota</taxon>
        <taxon>Alphaproteobacteria</taxon>
        <taxon>Rhodobacterales</taxon>
        <taxon>Roseobacteraceae</taxon>
        <taxon>Thalassococcus</taxon>
    </lineage>
</organism>
<dbReference type="Gene3D" id="3.40.50.720">
    <property type="entry name" value="NAD(P)-binding Rossmann-like Domain"/>
    <property type="match status" value="2"/>
</dbReference>
<gene>
    <name evidence="7" type="ORF">SAMN04488045_0419</name>
</gene>
<dbReference type="PANTHER" id="PTHR10996">
    <property type="entry name" value="2-HYDROXYACID DEHYDROGENASE-RELATED"/>
    <property type="match status" value="1"/>
</dbReference>
<dbReference type="Pfam" id="PF00389">
    <property type="entry name" value="2-Hacid_dh"/>
    <property type="match status" value="1"/>
</dbReference>
<dbReference type="Proteomes" id="UP000236752">
    <property type="component" value="Unassembled WGS sequence"/>
</dbReference>
<evidence type="ECO:0000256" key="4">
    <source>
        <dbReference type="RuleBase" id="RU003719"/>
    </source>
</evidence>
<keyword evidence="3" id="KW-0520">NAD</keyword>
<dbReference type="GO" id="GO:0051287">
    <property type="term" value="F:NAD binding"/>
    <property type="evidence" value="ECO:0007669"/>
    <property type="project" value="InterPro"/>
</dbReference>
<evidence type="ECO:0000256" key="2">
    <source>
        <dbReference type="ARBA" id="ARBA00023002"/>
    </source>
</evidence>
<dbReference type="InterPro" id="IPR050223">
    <property type="entry name" value="D-isomer_2-hydroxyacid_DH"/>
</dbReference>
<dbReference type="PROSITE" id="PS00670">
    <property type="entry name" value="D_2_HYDROXYACID_DH_2"/>
    <property type="match status" value="1"/>
</dbReference>
<dbReference type="GO" id="GO:0030267">
    <property type="term" value="F:glyoxylate reductase (NADPH) activity"/>
    <property type="evidence" value="ECO:0007669"/>
    <property type="project" value="TreeGrafter"/>
</dbReference>
<dbReference type="AlphaFoldDB" id="A0A1H5SYM6"/>
<evidence type="ECO:0000313" key="7">
    <source>
        <dbReference type="EMBL" id="SEF55564.1"/>
    </source>
</evidence>
<sequence length="318" mass="33868">MTRLRVAILEAFDPVMQARIQDIVGPDFDLIFPASNSEEDRITALSNVRYAVVRAVKMPASMLDAAPDLALLHQWGTGTDGLPVSEALAKGLTVARSPGKNAASVADHTIGLMLAVMKRICVGDARVRGGDWLEPGIYEKGRDLNGATVGLVGFGAIAQCVARRLSGFDCEVLYTRRSGALEGHAGHVSFDELIARSDVVSLHAPLTEATRHLINEDTLARMKKGAFLVNTARGGVVDQDALLRALETGHIAGAALDVFDPEPFPLDHPLRSAPNTVLTPHMSGGTQDNLARIVGHWAQNVRKHAEGAALDQGDLVTA</sequence>
<dbReference type="InterPro" id="IPR006139">
    <property type="entry name" value="D-isomer_2_OHA_DH_cat_dom"/>
</dbReference>
<evidence type="ECO:0000259" key="5">
    <source>
        <dbReference type="Pfam" id="PF00389"/>
    </source>
</evidence>
<dbReference type="PROSITE" id="PS00671">
    <property type="entry name" value="D_2_HYDROXYACID_DH_3"/>
    <property type="match status" value="1"/>
</dbReference>
<dbReference type="FunFam" id="3.40.50.720:FF:000203">
    <property type="entry name" value="D-3-phosphoglycerate dehydrogenase (SerA)"/>
    <property type="match status" value="1"/>
</dbReference>
<reference evidence="7 8" key="1">
    <citation type="submission" date="2016-10" db="EMBL/GenBank/DDBJ databases">
        <authorList>
            <person name="de Groot N.N."/>
        </authorList>
    </citation>
    <scope>NUCLEOTIDE SEQUENCE [LARGE SCALE GENOMIC DNA]</scope>
    <source>
        <strain evidence="7 8">DSM 26915</strain>
    </source>
</reference>
<dbReference type="Pfam" id="PF02826">
    <property type="entry name" value="2-Hacid_dh_C"/>
    <property type="match status" value="1"/>
</dbReference>
<feature type="domain" description="D-isomer specific 2-hydroxyacid dehydrogenase catalytic" evidence="5">
    <location>
        <begin position="6"/>
        <end position="309"/>
    </location>
</feature>